<dbReference type="PANTHER" id="PTHR30566:SF5">
    <property type="entry name" value="MECHANOSENSITIVE ION CHANNEL PROTEIN 1, MITOCHONDRIAL-RELATED"/>
    <property type="match status" value="1"/>
</dbReference>
<dbReference type="OrthoDB" id="121853at2157"/>
<feature type="transmembrane region" description="Helical" evidence="7">
    <location>
        <begin position="323"/>
        <end position="341"/>
    </location>
</feature>
<dbReference type="Pfam" id="PF00924">
    <property type="entry name" value="MS_channel_2nd"/>
    <property type="match status" value="1"/>
</dbReference>
<evidence type="ECO:0000313" key="11">
    <source>
        <dbReference type="EMBL" id="PTL87297.1"/>
    </source>
</evidence>
<evidence type="ECO:0000313" key="13">
    <source>
        <dbReference type="Proteomes" id="UP000241022"/>
    </source>
</evidence>
<dbReference type="Gene3D" id="2.30.30.60">
    <property type="match status" value="1"/>
</dbReference>
<dbReference type="InterPro" id="IPR023408">
    <property type="entry name" value="MscS_beta-dom_sf"/>
</dbReference>
<keyword evidence="6 7" id="KW-0472">Membrane</keyword>
<dbReference type="Pfam" id="PF21082">
    <property type="entry name" value="MS_channel_3rd"/>
    <property type="match status" value="1"/>
</dbReference>
<dbReference type="Proteomes" id="UP000030944">
    <property type="component" value="Chromosome"/>
</dbReference>
<reference evidence="11" key="2">
    <citation type="submission" date="2016-05" db="EMBL/GenBank/DDBJ databases">
        <authorList>
            <person name="Lavstsen T."/>
            <person name="Jespersen J.S."/>
        </authorList>
    </citation>
    <scope>NUCLEOTIDE SEQUENCE [LARGE SCALE GENOMIC DNA]</scope>
    <source>
        <strain evidence="11">U25</strain>
    </source>
</reference>
<sequence>MAEEISEISVGQFDTVSQLIASSVSLQLAVIGLIIGIIIISVVYRKFSFWVKTQKFNHVRPHVARFARKIILPFLAIALISSVNMYIQVFELFDEESAGIQLEGELAPSEVFAKMLNTLNILVIGYTISQLVPIALTKRDSSVLERQDFEAWREMRGFPDDADDFFHKLYKWIPPKQKPDDLTDEEFNSYMQTEQGIQYLETFRTSQGNPIGSYEKNAKNPFEQWKKSERKKYEKYFNYCTSGNNASGRKLFPGVIPEEIYPIDIWREQKRNSGFDPIISGNKPPGHSRKQKEGVPKSAKQVLPILIFVGVVIGVVSWWQVDLIVLATATGGLAFGVGLALKETLENYFSYILIRKDKVVKEGDRVQLQSGYNGYVHKITPRVTYIRHGLNESVAIIPTRQLVSAEIINYTKEIKLVPAVVNVGVSYLNNPRQVTSILVKVGKRAMIEARDAKGRHLVRQNRCPYLEENKPSCGCDKDIHVDVTQPVVRFDKFNDSSLDFSMWVYVRDYGAQFKTKSDMRLIMYEEFKKYDIRIPWPIRTVYQGDEKREEQEINQLDSKRNEVMDEYGLGDLGRGESGDE</sequence>
<dbReference type="STRING" id="1410606.T478_0017"/>
<dbReference type="Gene3D" id="3.30.70.100">
    <property type="match status" value="1"/>
</dbReference>
<evidence type="ECO:0000256" key="5">
    <source>
        <dbReference type="ARBA" id="ARBA00022989"/>
    </source>
</evidence>
<keyword evidence="3" id="KW-1003">Cell membrane</keyword>
<dbReference type="KEGG" id="nbv:T478_0017"/>
<evidence type="ECO:0000256" key="6">
    <source>
        <dbReference type="ARBA" id="ARBA00023136"/>
    </source>
</evidence>
<feature type="domain" description="Mechanosensitive ion channel MscS C-terminal" evidence="9">
    <location>
        <begin position="475"/>
        <end position="534"/>
    </location>
</feature>
<dbReference type="InterPro" id="IPR006685">
    <property type="entry name" value="MscS_channel_2nd"/>
</dbReference>
<evidence type="ECO:0000259" key="9">
    <source>
        <dbReference type="Pfam" id="PF21082"/>
    </source>
</evidence>
<dbReference type="SUPFAM" id="SSF50182">
    <property type="entry name" value="Sm-like ribonucleoproteins"/>
    <property type="match status" value="1"/>
</dbReference>
<dbReference type="InterPro" id="IPR011066">
    <property type="entry name" value="MscS_channel_C_sf"/>
</dbReference>
<protein>
    <submittedName>
        <fullName evidence="11">Mechanosensitive ion channel protein MscS</fullName>
    </submittedName>
    <submittedName>
        <fullName evidence="10">Transporter, small conductance mechanosensitive ion channel MscS family protein</fullName>
    </submittedName>
</protein>
<evidence type="ECO:0000313" key="12">
    <source>
        <dbReference type="Proteomes" id="UP000030944"/>
    </source>
</evidence>
<dbReference type="GO" id="GO:0005886">
    <property type="term" value="C:plasma membrane"/>
    <property type="evidence" value="ECO:0007669"/>
    <property type="project" value="UniProtKB-SubCell"/>
</dbReference>
<organism evidence="10 12">
    <name type="scientific">Candidatus Nitrosopelagicus brevis</name>
    <dbReference type="NCBI Taxonomy" id="1410606"/>
    <lineage>
        <taxon>Archaea</taxon>
        <taxon>Nitrososphaerota</taxon>
    </lineage>
</organism>
<feature type="transmembrane region" description="Helical" evidence="7">
    <location>
        <begin position="299"/>
        <end position="317"/>
    </location>
</feature>
<gene>
    <name evidence="11" type="ORF">A7X95_05170</name>
    <name evidence="10" type="ORF">T478_0017</name>
</gene>
<dbReference type="InterPro" id="IPR049278">
    <property type="entry name" value="MS_channel_C"/>
</dbReference>
<dbReference type="EMBL" id="CP007026">
    <property type="protein sequence ID" value="AJA92663.1"/>
    <property type="molecule type" value="Genomic_DNA"/>
</dbReference>
<feature type="transmembrane region" description="Helical" evidence="7">
    <location>
        <begin position="66"/>
        <end position="87"/>
    </location>
</feature>
<keyword evidence="4 7" id="KW-0812">Transmembrane</keyword>
<comment type="similarity">
    <text evidence="2">Belongs to the MscS (TC 1.A.23) family.</text>
</comment>
<evidence type="ECO:0000256" key="3">
    <source>
        <dbReference type="ARBA" id="ARBA00022475"/>
    </source>
</evidence>
<dbReference type="PANTHER" id="PTHR30566">
    <property type="entry name" value="YNAI-RELATED MECHANOSENSITIVE ION CHANNEL"/>
    <property type="match status" value="1"/>
</dbReference>
<dbReference type="GO" id="GO:0055085">
    <property type="term" value="P:transmembrane transport"/>
    <property type="evidence" value="ECO:0007669"/>
    <property type="project" value="InterPro"/>
</dbReference>
<evidence type="ECO:0000256" key="7">
    <source>
        <dbReference type="SAM" id="Phobius"/>
    </source>
</evidence>
<reference evidence="11 13" key="3">
    <citation type="submission" date="2018-04" db="EMBL/GenBank/DDBJ databases">
        <title>Transcriptomics of ammonia oxidizing archaea.</title>
        <authorList>
            <person name="Carini P."/>
        </authorList>
    </citation>
    <scope>NUCLEOTIDE SEQUENCE [LARGE SCALE GENOMIC DNA]</scope>
    <source>
        <strain evidence="11 13">U25</strain>
    </source>
</reference>
<keyword evidence="13" id="KW-1185">Reference proteome</keyword>
<evidence type="ECO:0000313" key="10">
    <source>
        <dbReference type="EMBL" id="AJA92663.1"/>
    </source>
</evidence>
<dbReference type="EMBL" id="LXWN01000002">
    <property type="protein sequence ID" value="PTL87297.1"/>
    <property type="molecule type" value="Genomic_DNA"/>
</dbReference>
<dbReference type="Proteomes" id="UP000241022">
    <property type="component" value="Unassembled WGS sequence"/>
</dbReference>
<feature type="transmembrane region" description="Helical" evidence="7">
    <location>
        <begin position="20"/>
        <end position="45"/>
    </location>
</feature>
<feature type="transmembrane region" description="Helical" evidence="7">
    <location>
        <begin position="118"/>
        <end position="136"/>
    </location>
</feature>
<accession>A0A0A7V1E5</accession>
<dbReference type="InterPro" id="IPR010920">
    <property type="entry name" value="LSM_dom_sf"/>
</dbReference>
<reference evidence="10 12" key="1">
    <citation type="journal article" date="2015" name="Proc. Natl. Acad. Sci. U.S.A.">
        <title>Genomic and proteomic characterization of "Candidatus Nitrosopelagicus brevis": An ammonia-oxidizing archaeon from the open ocean.</title>
        <authorList>
            <person name="Santoro A.E."/>
            <person name="Dupont C.L."/>
            <person name="Richter R.A."/>
            <person name="Craig M.T."/>
            <person name="Carini P."/>
            <person name="McIlvin M.R."/>
            <person name="Yang Y."/>
            <person name="Orsi W.D."/>
            <person name="Moran D.M."/>
            <person name="Saito M.A."/>
        </authorList>
    </citation>
    <scope>NUCLEOTIDE SEQUENCE [LARGE SCALE GENOMIC DNA]</scope>
    <source>
        <strain evidence="10">CN25</strain>
        <strain evidence="12">V2</strain>
    </source>
</reference>
<evidence type="ECO:0000256" key="1">
    <source>
        <dbReference type="ARBA" id="ARBA00004651"/>
    </source>
</evidence>
<dbReference type="SUPFAM" id="SSF82689">
    <property type="entry name" value="Mechanosensitive channel protein MscS (YggB), C-terminal domain"/>
    <property type="match status" value="1"/>
</dbReference>
<comment type="subcellular location">
    <subcellularLocation>
        <location evidence="1">Cell membrane</location>
        <topology evidence="1">Multi-pass membrane protein</topology>
    </subcellularLocation>
</comment>
<evidence type="ECO:0000259" key="8">
    <source>
        <dbReference type="Pfam" id="PF00924"/>
    </source>
</evidence>
<dbReference type="AlphaFoldDB" id="A0A0A7V1E5"/>
<evidence type="ECO:0000256" key="4">
    <source>
        <dbReference type="ARBA" id="ARBA00022692"/>
    </source>
</evidence>
<feature type="domain" description="Mechanosensitive ion channel MscS" evidence="8">
    <location>
        <begin position="344"/>
        <end position="412"/>
    </location>
</feature>
<dbReference type="RefSeq" id="WP_048106603.1">
    <property type="nucleotide sequence ID" value="NZ_CP007026.1"/>
</dbReference>
<name>A0A0A7V1E5_9ARCH</name>
<dbReference type="Gene3D" id="1.10.287.1260">
    <property type="match status" value="1"/>
</dbReference>
<dbReference type="GeneID" id="24815920"/>
<dbReference type="HOGENOM" id="CLU_462035_0_0_2"/>
<evidence type="ECO:0000256" key="2">
    <source>
        <dbReference type="ARBA" id="ARBA00008017"/>
    </source>
</evidence>
<proteinExistence type="inferred from homology"/>
<keyword evidence="5 7" id="KW-1133">Transmembrane helix</keyword>